<dbReference type="STRING" id="858215.Thexy_0977"/>
<organism evidence="2 3">
    <name type="scientific">Thermoanaerobacterium xylanolyticum (strain ATCC 49914 / DSM 7097 / LX-11)</name>
    <dbReference type="NCBI Taxonomy" id="858215"/>
    <lineage>
        <taxon>Bacteria</taxon>
        <taxon>Bacillati</taxon>
        <taxon>Bacillota</taxon>
        <taxon>Clostridia</taxon>
        <taxon>Thermoanaerobacterales</taxon>
        <taxon>Thermoanaerobacteraceae</taxon>
        <taxon>Thermoanaerobacterium</taxon>
    </lineage>
</organism>
<reference evidence="2" key="1">
    <citation type="submission" date="2011-05" db="EMBL/GenBank/DDBJ databases">
        <title>Complete sequence of Thermoanaerobacterium xylanolyticum LX-11.</title>
        <authorList>
            <consortium name="US DOE Joint Genome Institute"/>
            <person name="Lucas S."/>
            <person name="Han J."/>
            <person name="Lapidus A."/>
            <person name="Cheng J.-F."/>
            <person name="Goodwin L."/>
            <person name="Pitluck S."/>
            <person name="Peters L."/>
            <person name="Mikhailova N."/>
            <person name="Lu M."/>
            <person name="Han C."/>
            <person name="Tapia R."/>
            <person name="Land M."/>
            <person name="Hauser L."/>
            <person name="Kyrpides N."/>
            <person name="Ivanova N."/>
            <person name="Pagani I."/>
            <person name="Hemme C."/>
            <person name="Woyke T."/>
        </authorList>
    </citation>
    <scope>NUCLEOTIDE SEQUENCE</scope>
    <source>
        <strain evidence="2">LX-11</strain>
    </source>
</reference>
<dbReference type="RefSeq" id="WP_013787756.1">
    <property type="nucleotide sequence ID" value="NC_015555.1"/>
</dbReference>
<keyword evidence="1" id="KW-0175">Coiled coil</keyword>
<dbReference type="AlphaFoldDB" id="F6BJV4"/>
<dbReference type="Pfam" id="PF08665">
    <property type="entry name" value="PglZ"/>
    <property type="match status" value="1"/>
</dbReference>
<dbReference type="NCBIfam" id="NF033449">
    <property type="entry name" value="BREX_PglZ_3"/>
    <property type="match status" value="1"/>
</dbReference>
<sequence length="646" mass="76049">MMINYIVSKLNRCDNNVILVFDEDNILSNSDIISTLKENGYDIYDFKDPDLFRYYFESKFKIAPSGKLKSGVKLLIRYDGKITIPYDIKMSSSNIAITLTELFPKLNYTVLKEMHPDILEKLYSIYSYYTGKQLSEAETKEYILKNIYGIVPEVINNYIDLIKTFVSIYYKGIELPEIIFDYFIERLNSKDYFKKIKNKEVFYTKDNFFAYLGNEWKTYLNDLLNKTSNAAINFGNNDIKVYIDNLFYEKYIDPVVIDNIDALPKWTHAGIIYDENLRRKRELENILSSVKEKIDKAKSYRDWQNISELWGESLYIFYSGDCSNHEFQDVQKEIEDRFRKWLTNEYSYLSSASYVNGPVMLHHVPWYINYKMKKDGFDKVALLVFDGMSLDDWHIIKDYLKEKRYWQIESTTLFAWIPTLTSISRQSIFSGEIPVYFKDTLMTTNYEERQWKRFWMNQGFYLDNVFYMRSVIDFKDSRLNDIINNRKAKILGFVVDIVDKLIHRQILSVEGLYQDLKLWLKNSDFNLFLDSLAKNGYEIFITSDHGNIYSVGNGRLNEGSIVEIAGERVRVYERGLNYDKALNNNNAFVWTGFGLPDDYSFILSNGNNAFVDNDRRIITHGGASIEEVIVPFIHVRKEEHNAKSGL</sequence>
<evidence type="ECO:0000313" key="3">
    <source>
        <dbReference type="Proteomes" id="UP000007239"/>
    </source>
</evidence>
<dbReference type="SUPFAM" id="SSF53649">
    <property type="entry name" value="Alkaline phosphatase-like"/>
    <property type="match status" value="1"/>
</dbReference>
<gene>
    <name evidence="2" type="ordered locus">Thexy_0977</name>
</gene>
<dbReference type="EMBL" id="CP002739">
    <property type="protein sequence ID" value="AEF17011.1"/>
    <property type="molecule type" value="Genomic_DNA"/>
</dbReference>
<evidence type="ECO:0000256" key="1">
    <source>
        <dbReference type="SAM" id="Coils"/>
    </source>
</evidence>
<dbReference type="Proteomes" id="UP000007239">
    <property type="component" value="Chromosome"/>
</dbReference>
<dbReference type="KEGG" id="txy:Thexy_0977"/>
<name>F6BJV4_THEXL</name>
<accession>F6BJV4</accession>
<keyword evidence="3" id="KW-1185">Reference proteome</keyword>
<protein>
    <submittedName>
        <fullName evidence="2">PglZ domain protein</fullName>
    </submittedName>
</protein>
<feature type="coiled-coil region" evidence="1">
    <location>
        <begin position="273"/>
        <end position="300"/>
    </location>
</feature>
<evidence type="ECO:0000313" key="2">
    <source>
        <dbReference type="EMBL" id="AEF17011.1"/>
    </source>
</evidence>
<dbReference type="HOGENOM" id="CLU_030086_0_0_9"/>
<proteinExistence type="predicted"/>
<dbReference type="eggNOG" id="COG1524">
    <property type="taxonomic scope" value="Bacteria"/>
</dbReference>
<dbReference type="InterPro" id="IPR017850">
    <property type="entry name" value="Alkaline_phosphatase_core_sf"/>
</dbReference>